<evidence type="ECO:0000313" key="8">
    <source>
        <dbReference type="EMBL" id="AIE12128.1"/>
    </source>
</evidence>
<reference evidence="8" key="1">
    <citation type="journal article" date="2009" name="BMC Mol. Biol.">
        <title>Cloning and analysis of a bifunctional methyltransferase/restriction endonuclease TspGWI, the prototype of a Thermus sp. enzyme family.</title>
        <authorList>
            <person name="Zylicz-Stachula A."/>
            <person name="Bujnicki J.M."/>
            <person name="Skowron P.M."/>
        </authorList>
    </citation>
    <scope>NUCLEOTIDE SEQUENCE</scope>
    <source>
        <strain evidence="8">GW</strain>
    </source>
</reference>
<dbReference type="SUPFAM" id="SSF53335">
    <property type="entry name" value="S-adenosyl-L-methionine-dependent methyltransferases"/>
    <property type="match status" value="1"/>
</dbReference>
<accession>A0A068J9W2</accession>
<evidence type="ECO:0000256" key="1">
    <source>
        <dbReference type="ARBA" id="ARBA00011900"/>
    </source>
</evidence>
<sequence>MPNWSQYLDEFRRVSRGPIGGGGSPEAQLVPLITRLLEGLAPEVRVVQEFRTGLGRPDMAVYHRELLVGFVELKAPGKGADPERFADPHDKRQWENFRHLPNLVYTDGESFALYREGGLVRREVLRSPTDGARVEELLLDFLHWQPLVPKNPQELARFLAPLTRFLREAVVEALREDPEGRLAHLYREWAGDPASGRPGRFLPGASEEAFADAYAQLMAYGFLLARMAHRGTEPLSLELALELLEGHHGLLMEALFSSNHPQALKPINPAYRLLRRAIAAVDPAHFGGGGADPWLYFYEDFLEAYDPELRKDMGVYYTPVPVVRAMVQLVDDLLRTKMGKPLGLAEEGVTVIDPAVGTGTFLLAVLDQALTNAEGRFGPGMRSHYATEVAHRLYALEVMVGPYAVAQLRLSQAIEAEGGRLPPGGLQVYLADTLEAPDAPPLEREFFYERLAQERREAARVKREVPILVILGNPPYDRVEGESKEARKARGKWIVQGKKDPQDPNSPPPLEDFLAPLRALGQGVHAKNLYNLYVYFWRFALWKAFEQDPKRPGVVAFITASSYLTGPGFAGMRAFMRRLAHEIYVLDLGGEGRGAVREENVFNIQTPVAIALVVRYGEKAEGGGLAQVFYHRLSGATRGEKFAALEGVRELGSLPFVEVSYPDPHAPFVPGPTGVYATWPRITHLFPWQHSGVQFKRTWPIGPTKETLEARWQKLLSAPPSDRPSLFREDPGRKVEREYPAILAGGSLYPIASLKPNEPESKPESILRYGYRSFHRAWAIVDGRVCSAPRPPLWRTYGPKQLYLTSLLTKPLGRGPALTATALVPDLDHFSGRGGKDVIPLYRDKEGREPNLTRGLQELLGGAYGFPVSPEDFAAYVYALLAQPAFTKRFQKGVRHPPVRVPLTKDPELFKRGVALGSELLWLHTYGERYTHVGSWSAFRGKAFWGKAPSAYPASHRYDPGTRTLHVGDGEVKEVAPEVWDYEVSGFWPLKAWLDYRKKDRRGRKSSPLDGIVPSHWDKDLSRELLELIWVLERTLDLHPQQEELLEEVLQGPLFTEAELPTPTPDEEKAPGEEPGEADPSVKGASAEAAQPLFPTP</sequence>
<feature type="region of interest" description="Disordered" evidence="5">
    <location>
        <begin position="1055"/>
        <end position="1097"/>
    </location>
</feature>
<dbReference type="AlphaFoldDB" id="A0A068J9W2"/>
<dbReference type="Pfam" id="PF18135">
    <property type="entry name" value="Type_ISP_C"/>
    <property type="match status" value="1"/>
</dbReference>
<dbReference type="PANTHER" id="PTHR33841">
    <property type="entry name" value="DNA METHYLTRANSFERASE YEEA-RELATED"/>
    <property type="match status" value="1"/>
</dbReference>
<evidence type="ECO:0000256" key="3">
    <source>
        <dbReference type="ARBA" id="ARBA00022679"/>
    </source>
</evidence>
<dbReference type="REBASE" id="5332">
    <property type="entry name" value="TspGWI"/>
</dbReference>
<dbReference type="Gene3D" id="3.40.50.150">
    <property type="entry name" value="Vaccinia Virus protein VP39"/>
    <property type="match status" value="1"/>
</dbReference>
<dbReference type="Pfam" id="PF02384">
    <property type="entry name" value="N6_Mtase"/>
    <property type="match status" value="1"/>
</dbReference>
<dbReference type="EC" id="2.1.1.72" evidence="1"/>
<evidence type="ECO:0000259" key="6">
    <source>
        <dbReference type="Pfam" id="PF02384"/>
    </source>
</evidence>
<dbReference type="GO" id="GO:0032259">
    <property type="term" value="P:methylation"/>
    <property type="evidence" value="ECO:0007669"/>
    <property type="project" value="UniProtKB-KW"/>
</dbReference>
<proteinExistence type="predicted"/>
<feature type="domain" description="Type ISP restriction-modification enzyme LLaBIII C-terminal specificity" evidence="7">
    <location>
        <begin position="685"/>
        <end position="1027"/>
    </location>
</feature>
<keyword evidence="8" id="KW-0255">Endonuclease</keyword>
<dbReference type="InterPro" id="IPR050953">
    <property type="entry name" value="N4_N6_ade-DNA_methylase"/>
</dbReference>
<comment type="catalytic activity">
    <reaction evidence="4">
        <text>a 2'-deoxyadenosine in DNA + S-adenosyl-L-methionine = an N(6)-methyl-2'-deoxyadenosine in DNA + S-adenosyl-L-homocysteine + H(+)</text>
        <dbReference type="Rhea" id="RHEA:15197"/>
        <dbReference type="Rhea" id="RHEA-COMP:12418"/>
        <dbReference type="Rhea" id="RHEA-COMP:12419"/>
        <dbReference type="ChEBI" id="CHEBI:15378"/>
        <dbReference type="ChEBI" id="CHEBI:57856"/>
        <dbReference type="ChEBI" id="CHEBI:59789"/>
        <dbReference type="ChEBI" id="CHEBI:90615"/>
        <dbReference type="ChEBI" id="CHEBI:90616"/>
        <dbReference type="EC" id="2.1.1.72"/>
    </reaction>
</comment>
<dbReference type="InterPro" id="IPR003356">
    <property type="entry name" value="DNA_methylase_A-5"/>
</dbReference>
<feature type="domain" description="DNA methylase adenine-specific" evidence="6">
    <location>
        <begin position="297"/>
        <end position="478"/>
    </location>
</feature>
<dbReference type="PRINTS" id="PR00507">
    <property type="entry name" value="N12N6MTFRASE"/>
</dbReference>
<keyword evidence="3 8" id="KW-0808">Transferase</keyword>
<dbReference type="PANTHER" id="PTHR33841:SF1">
    <property type="entry name" value="DNA METHYLTRANSFERASE A"/>
    <property type="match status" value="1"/>
</dbReference>
<reference evidence="8" key="2">
    <citation type="submission" date="2014-04" db="EMBL/GenBank/DDBJ databases">
        <authorList>
            <person name="Zylicz-Stachula A."/>
            <person name="Skowron P.M."/>
        </authorList>
    </citation>
    <scope>NUCLEOTIDE SEQUENCE</scope>
    <source>
        <strain evidence="8">GW</strain>
    </source>
</reference>
<dbReference type="GO" id="GO:0008170">
    <property type="term" value="F:N-methyltransferase activity"/>
    <property type="evidence" value="ECO:0007669"/>
    <property type="project" value="InterPro"/>
</dbReference>
<evidence type="ECO:0000256" key="5">
    <source>
        <dbReference type="SAM" id="MobiDB-lite"/>
    </source>
</evidence>
<dbReference type="GO" id="GO:0009007">
    <property type="term" value="F:site-specific DNA-methyltransferase (adenine-specific) activity"/>
    <property type="evidence" value="ECO:0007669"/>
    <property type="project" value="UniProtKB-EC"/>
</dbReference>
<keyword evidence="8" id="KW-0378">Hydrolase</keyword>
<dbReference type="GO" id="GO:0004519">
    <property type="term" value="F:endonuclease activity"/>
    <property type="evidence" value="ECO:0007669"/>
    <property type="project" value="UniProtKB-KW"/>
</dbReference>
<evidence type="ECO:0000256" key="2">
    <source>
        <dbReference type="ARBA" id="ARBA00022603"/>
    </source>
</evidence>
<organism evidence="8">
    <name type="scientific">Thermus sp. GW</name>
    <dbReference type="NCBI Taxonomy" id="428404"/>
    <lineage>
        <taxon>Bacteria</taxon>
        <taxon>Thermotogati</taxon>
        <taxon>Deinococcota</taxon>
        <taxon>Deinococci</taxon>
        <taxon>Thermales</taxon>
        <taxon>Thermaceae</taxon>
        <taxon>Thermus</taxon>
    </lineage>
</organism>
<gene>
    <name evidence="8" type="primary">irm</name>
</gene>
<name>A0A068J9W2_9DEIN</name>
<protein>
    <recommendedName>
        <fullName evidence="1">site-specific DNA-methyltransferase (adenine-specific)</fullName>
        <ecNumber evidence="1">2.1.1.72</ecNumber>
    </recommendedName>
</protein>
<dbReference type="EMBL" id="KJ730526">
    <property type="protein sequence ID" value="AIE12128.1"/>
    <property type="molecule type" value="Genomic_DNA"/>
</dbReference>
<dbReference type="InterPro" id="IPR029063">
    <property type="entry name" value="SAM-dependent_MTases_sf"/>
</dbReference>
<keyword evidence="8" id="KW-0540">Nuclease</keyword>
<evidence type="ECO:0000259" key="7">
    <source>
        <dbReference type="Pfam" id="PF18135"/>
    </source>
</evidence>
<dbReference type="InterPro" id="IPR041635">
    <property type="entry name" value="Type_ISP_LLaBIII_C"/>
</dbReference>
<keyword evidence="2 8" id="KW-0489">Methyltransferase</keyword>
<dbReference type="GO" id="GO:0003677">
    <property type="term" value="F:DNA binding"/>
    <property type="evidence" value="ECO:0007669"/>
    <property type="project" value="InterPro"/>
</dbReference>
<evidence type="ECO:0000256" key="4">
    <source>
        <dbReference type="ARBA" id="ARBA00047942"/>
    </source>
</evidence>